<evidence type="ECO:0000313" key="2">
    <source>
        <dbReference type="EMBL" id="KAJ2903869.1"/>
    </source>
</evidence>
<dbReference type="EMBL" id="JAKWBI020000069">
    <property type="protein sequence ID" value="KAJ2903869.1"/>
    <property type="molecule type" value="Genomic_DNA"/>
</dbReference>
<feature type="region of interest" description="Disordered" evidence="1">
    <location>
        <begin position="311"/>
        <end position="343"/>
    </location>
</feature>
<keyword evidence="3" id="KW-1185">Reference proteome</keyword>
<evidence type="ECO:0000256" key="1">
    <source>
        <dbReference type="SAM" id="MobiDB-lite"/>
    </source>
</evidence>
<feature type="region of interest" description="Disordered" evidence="1">
    <location>
        <begin position="1"/>
        <end position="57"/>
    </location>
</feature>
<accession>A0AAD5RTN5</accession>
<reference evidence="2" key="1">
    <citation type="submission" date="2022-07" db="EMBL/GenBank/DDBJ databases">
        <title>Draft genome sequence of Zalerion maritima ATCC 34329, a (micro)plastics degrading marine fungus.</title>
        <authorList>
            <person name="Paco A."/>
            <person name="Goncalves M.F.M."/>
            <person name="Rocha-Santos T.A.P."/>
            <person name="Alves A."/>
        </authorList>
    </citation>
    <scope>NUCLEOTIDE SEQUENCE</scope>
    <source>
        <strain evidence="2">ATCC 34329</strain>
    </source>
</reference>
<name>A0AAD5RTN5_9PEZI</name>
<comment type="caution">
    <text evidence="2">The sequence shown here is derived from an EMBL/GenBank/DDBJ whole genome shotgun (WGS) entry which is preliminary data.</text>
</comment>
<dbReference type="Proteomes" id="UP001201980">
    <property type="component" value="Unassembled WGS sequence"/>
</dbReference>
<organism evidence="2 3">
    <name type="scientific">Zalerion maritima</name>
    <dbReference type="NCBI Taxonomy" id="339359"/>
    <lineage>
        <taxon>Eukaryota</taxon>
        <taxon>Fungi</taxon>
        <taxon>Dikarya</taxon>
        <taxon>Ascomycota</taxon>
        <taxon>Pezizomycotina</taxon>
        <taxon>Sordariomycetes</taxon>
        <taxon>Lulworthiomycetidae</taxon>
        <taxon>Lulworthiales</taxon>
        <taxon>Lulworthiaceae</taxon>
        <taxon>Zalerion</taxon>
    </lineage>
</organism>
<dbReference type="AlphaFoldDB" id="A0AAD5RTN5"/>
<gene>
    <name evidence="2" type="ORF">MKZ38_009252</name>
</gene>
<feature type="compositionally biased region" description="Basic and acidic residues" evidence="1">
    <location>
        <begin position="326"/>
        <end position="335"/>
    </location>
</feature>
<protein>
    <submittedName>
        <fullName evidence="2">Uncharacterized protein</fullName>
    </submittedName>
</protein>
<sequence>MASTDEEYVPPGSGRSSRTKPRFSSPVDTPSPSRRRVGRPSGGVLAQTEPALPAPHLPQHLAQLRPRGNQGPEYEEAILPGPELAADIKALVQKRDKLKKEIKNLKDEDDKLHRPEREEEARFEKMVRDAKVANILLKENMHLLERAEEILGGLSGGDQKVQLARQCRMNSGMGMLWNKYDIVMPIIMLHAEVLLLRQMVREAERKLERQAQPGLRGPVMPPIQHLPQQAHHILRQPQLETQLPCPKPDYTTPINPIFNIQSVFNATGVGDQPGQSRRGSSGMGHRAVRGVQNVNIAGMAAIPRIGSENATAIRQVGRETPATSGKYEKRQEKPGGDMAMEGT</sequence>
<proteinExistence type="predicted"/>
<evidence type="ECO:0000313" key="3">
    <source>
        <dbReference type="Proteomes" id="UP001201980"/>
    </source>
</evidence>